<feature type="compositionally biased region" description="Pro residues" evidence="1">
    <location>
        <begin position="190"/>
        <end position="216"/>
    </location>
</feature>
<dbReference type="EMBL" id="PCTA01000009">
    <property type="protein sequence ID" value="PIP62018.1"/>
    <property type="molecule type" value="Genomic_DNA"/>
</dbReference>
<reference evidence="3 4" key="1">
    <citation type="submission" date="2017-09" db="EMBL/GenBank/DDBJ databases">
        <title>Depth-based differentiation of microbial function through sediment-hosted aquifers and enrichment of novel symbionts in the deep terrestrial subsurface.</title>
        <authorList>
            <person name="Probst A.J."/>
            <person name="Ladd B."/>
            <person name="Jarett J.K."/>
            <person name="Geller-Mcgrath D.E."/>
            <person name="Sieber C.M."/>
            <person name="Emerson J.B."/>
            <person name="Anantharaman K."/>
            <person name="Thomas B.C."/>
            <person name="Malmstrom R."/>
            <person name="Stieglmeier M."/>
            <person name="Klingl A."/>
            <person name="Woyke T."/>
            <person name="Ryan C.M."/>
            <person name="Banfield J.F."/>
        </authorList>
    </citation>
    <scope>NUCLEOTIDE SEQUENCE [LARGE SCALE GENOMIC DNA]</scope>
    <source>
        <strain evidence="3">CG22_combo_CG10-13_8_21_14_all_38_20</strain>
    </source>
</reference>
<feature type="chain" id="PRO_5013681681" evidence="2">
    <location>
        <begin position="23"/>
        <end position="404"/>
    </location>
</feature>
<evidence type="ECO:0000313" key="4">
    <source>
        <dbReference type="Proteomes" id="UP000231246"/>
    </source>
</evidence>
<organism evidence="3 4">
    <name type="scientific">Candidatus Roizmanbacteria bacterium CG22_combo_CG10-13_8_21_14_all_38_20</name>
    <dbReference type="NCBI Taxonomy" id="1974862"/>
    <lineage>
        <taxon>Bacteria</taxon>
        <taxon>Candidatus Roizmaniibacteriota</taxon>
    </lineage>
</organism>
<dbReference type="AlphaFoldDB" id="A0A2H0BYK3"/>
<evidence type="ECO:0000256" key="1">
    <source>
        <dbReference type="SAM" id="MobiDB-lite"/>
    </source>
</evidence>
<keyword evidence="2" id="KW-0732">Signal</keyword>
<feature type="signal peptide" evidence="2">
    <location>
        <begin position="1"/>
        <end position="22"/>
    </location>
</feature>
<feature type="compositionally biased region" description="Low complexity" evidence="1">
    <location>
        <begin position="176"/>
        <end position="185"/>
    </location>
</feature>
<name>A0A2H0BYK3_9BACT</name>
<protein>
    <submittedName>
        <fullName evidence="3">Uncharacterized protein</fullName>
    </submittedName>
</protein>
<feature type="compositionally biased region" description="Low complexity" evidence="1">
    <location>
        <begin position="161"/>
        <end position="170"/>
    </location>
</feature>
<evidence type="ECO:0000313" key="3">
    <source>
        <dbReference type="EMBL" id="PIP62018.1"/>
    </source>
</evidence>
<evidence type="ECO:0000256" key="2">
    <source>
        <dbReference type="SAM" id="SignalP"/>
    </source>
</evidence>
<gene>
    <name evidence="3" type="ORF">COW99_01295</name>
</gene>
<comment type="caution">
    <text evidence="3">The sequence shown here is derived from an EMBL/GenBank/DDBJ whole genome shotgun (WGS) entry which is preliminary data.</text>
</comment>
<sequence>MRKILLIILSTSFLFITTFVSAETNLEPYCKNGYYEIPGEQICSRAPYCGGYGYDELNIDSKAPNPQSCMGDGPGGRADKGCAGYVPACCYEVARTGQFTKCIGYWERLWCAPSQCNTAISRGASDAECGDSCQCGHAFNEYCGNVQPVAIETRLGTAPQPTATPTNRPTGPTPTTPAGSTPTPTRHADNPPPSIRPTIPPRLSPAPTNTPAPPVPTKKYSLRQFVFRPTNTPTNTPQLPDSTPDIFPQQSAFQAYGQVIVVNQNNAEIENIKVEIYKSGSKTPLAQQERVSGFFMPFLFADLDAKSTYHLVATVTTTSGGSYKQSNKCSTSSTKYRCLATPDSGLLEIEILTHDLIPRKEIQTGIIKALEAPKQAINFIQQADHNLESLFSRIINFVLSLIDL</sequence>
<dbReference type="Proteomes" id="UP000231246">
    <property type="component" value="Unassembled WGS sequence"/>
</dbReference>
<feature type="region of interest" description="Disordered" evidence="1">
    <location>
        <begin position="157"/>
        <end position="217"/>
    </location>
</feature>
<accession>A0A2H0BYK3</accession>
<proteinExistence type="predicted"/>